<comment type="caution">
    <text evidence="2">The sequence shown here is derived from an EMBL/GenBank/DDBJ whole genome shotgun (WGS) entry which is preliminary data.</text>
</comment>
<feature type="signal peptide" evidence="1">
    <location>
        <begin position="1"/>
        <end position="19"/>
    </location>
</feature>
<dbReference type="SUPFAM" id="SSF52743">
    <property type="entry name" value="Subtilisin-like"/>
    <property type="match status" value="1"/>
</dbReference>
<keyword evidence="2" id="KW-0378">Hydrolase</keyword>
<dbReference type="HOGENOM" id="CLU_018450_0_0_1"/>
<gene>
    <name evidence="2" type="ORF">M7I_7043</name>
</gene>
<sequence>MRALSLLLCFFSILGCLLAANVTSVSQPAAGKAYYKVFPKDDIDITKTSDFIKGVVGAEDLLPWTDVKDKLMHWTVEASMEEVEVLKGDEGVARVEVFVPPTAPVSARSAEDSSPEDDEAAKSYLITPTDGRFPRAVEETRQSLENLVGKDKVHQYGGQSGSAIWWYCNLTISQKNDAVKISGVKNIYEETGDEAQQLPGSHRTRDIALSLKRDESLEIYLVFPGKKGSTEEETVEAVKFLQELVGEENVSRPLLSGNAVVFWQCNLTPTQGDEASKHPGIRAVERSPKMEKFLRIPAPKAIPNLHPWIDTDQLSHSTCTAGKAVGKNFGASKNAKLVVVQLGSEVFSDFFEALGLIIEDIKSKPERKKKSVVSVSFGFRHVLADHGQQAVDALQERLQKLFDVDVPLFAASGNDAIKRNKIDIDSHPALLATPEFPLITEWGDRSRQPGIWFTTSCTTPARTSTNCSASPSARSTTNNRTSTAASLLKNVQSDFCPEVVKQGGNDPGSGSIGRVYNPDTIEQVSIYLDLPPGTPVPTKEECEAHFMDLIDNCDGNDANNPMNYKAGGLVTVGTNKYHITPEKPRQPASAGVKGDCDSTYKVYFNDYVVWGHGWDSADNGETLKQQVKGCALLPDTWSFAYGLGDDGREWTAKFRTGVFQKKCVGHAGKTASGMEDFGCSGSG</sequence>
<dbReference type="Proteomes" id="UP000005446">
    <property type="component" value="Unassembled WGS sequence"/>
</dbReference>
<dbReference type="AlphaFoldDB" id="H0EW81"/>
<organism evidence="2 3">
    <name type="scientific">Glarea lozoyensis (strain ATCC 74030 / MF5533)</name>
    <dbReference type="NCBI Taxonomy" id="1104152"/>
    <lineage>
        <taxon>Eukaryota</taxon>
        <taxon>Fungi</taxon>
        <taxon>Dikarya</taxon>
        <taxon>Ascomycota</taxon>
        <taxon>Pezizomycotina</taxon>
        <taxon>Leotiomycetes</taxon>
        <taxon>Helotiales</taxon>
        <taxon>Helotiaceae</taxon>
        <taxon>Glarea</taxon>
    </lineage>
</organism>
<keyword evidence="3" id="KW-1185">Reference proteome</keyword>
<proteinExistence type="predicted"/>
<dbReference type="GO" id="GO:0004252">
    <property type="term" value="F:serine-type endopeptidase activity"/>
    <property type="evidence" value="ECO:0007669"/>
    <property type="project" value="InterPro"/>
</dbReference>
<feature type="chain" id="PRO_5003532831" evidence="1">
    <location>
        <begin position="20"/>
        <end position="683"/>
    </location>
</feature>
<dbReference type="Pfam" id="PF18647">
    <property type="entry name" value="Fungal_lectin_2"/>
    <property type="match status" value="1"/>
</dbReference>
<name>H0EW81_GLAL7</name>
<dbReference type="PROSITE" id="PS51257">
    <property type="entry name" value="PROKAR_LIPOPROTEIN"/>
    <property type="match status" value="1"/>
</dbReference>
<evidence type="ECO:0000256" key="1">
    <source>
        <dbReference type="SAM" id="SignalP"/>
    </source>
</evidence>
<dbReference type="Gene3D" id="3.40.50.200">
    <property type="entry name" value="Peptidase S8/S53 domain"/>
    <property type="match status" value="1"/>
</dbReference>
<dbReference type="InParanoid" id="H0EW81"/>
<keyword evidence="2" id="KW-0645">Protease</keyword>
<dbReference type="EMBL" id="AGUE01000202">
    <property type="protein sequence ID" value="EHK97231.1"/>
    <property type="molecule type" value="Genomic_DNA"/>
</dbReference>
<evidence type="ECO:0000313" key="2">
    <source>
        <dbReference type="EMBL" id="EHK97231.1"/>
    </source>
</evidence>
<reference evidence="2 3" key="1">
    <citation type="journal article" date="2012" name="Eukaryot. Cell">
        <title>Genome sequence of the fungus Glarea lozoyensis: the first genome sequence of a species from the Helotiaceae family.</title>
        <authorList>
            <person name="Youssar L."/>
            <person name="Gruening B.A."/>
            <person name="Erxleben A."/>
            <person name="Guenther S."/>
            <person name="Huettel W."/>
        </authorList>
    </citation>
    <scope>NUCLEOTIDE SEQUENCE [LARGE SCALE GENOMIC DNA]</scope>
    <source>
        <strain evidence="3">ATCC 74030 / MF5533</strain>
    </source>
</reference>
<dbReference type="GO" id="GO:0006508">
    <property type="term" value="P:proteolysis"/>
    <property type="evidence" value="ECO:0007669"/>
    <property type="project" value="UniProtKB-KW"/>
</dbReference>
<protein>
    <submittedName>
        <fullName evidence="2">Putative Subtilisin-like protease 2</fullName>
    </submittedName>
</protein>
<dbReference type="InterPro" id="IPR036852">
    <property type="entry name" value="Peptidase_S8/S53_dom_sf"/>
</dbReference>
<keyword evidence="1" id="KW-0732">Signal</keyword>
<accession>H0EW81</accession>
<evidence type="ECO:0000313" key="3">
    <source>
        <dbReference type="Proteomes" id="UP000005446"/>
    </source>
</evidence>
<dbReference type="OrthoDB" id="1896086at2759"/>